<keyword evidence="3 8" id="KW-0547">Nucleotide-binding</keyword>
<feature type="domain" description="Cytidylate kinase" evidence="9">
    <location>
        <begin position="11"/>
        <end position="225"/>
    </location>
</feature>
<evidence type="ECO:0000256" key="5">
    <source>
        <dbReference type="ARBA" id="ARBA00022840"/>
    </source>
</evidence>
<evidence type="ECO:0000259" key="9">
    <source>
        <dbReference type="Pfam" id="PF02224"/>
    </source>
</evidence>
<evidence type="ECO:0000256" key="3">
    <source>
        <dbReference type="ARBA" id="ARBA00022741"/>
    </source>
</evidence>
<dbReference type="Gene3D" id="3.40.50.300">
    <property type="entry name" value="P-loop containing nucleotide triphosphate hydrolases"/>
    <property type="match status" value="1"/>
</dbReference>
<keyword evidence="2 8" id="KW-0808">Transferase</keyword>
<evidence type="ECO:0000313" key="10">
    <source>
        <dbReference type="EMBL" id="GLR64298.1"/>
    </source>
</evidence>
<dbReference type="InterPro" id="IPR011994">
    <property type="entry name" value="Cytidylate_kinase_dom"/>
</dbReference>
<dbReference type="InterPro" id="IPR027417">
    <property type="entry name" value="P-loop_NTPase"/>
</dbReference>
<evidence type="ECO:0000256" key="7">
    <source>
        <dbReference type="ARBA" id="ARBA00048478"/>
    </source>
</evidence>
<reference evidence="11" key="1">
    <citation type="journal article" date="2019" name="Int. J. Syst. Evol. Microbiol.">
        <title>The Global Catalogue of Microorganisms (GCM) 10K type strain sequencing project: providing services to taxonomists for standard genome sequencing and annotation.</title>
        <authorList>
            <consortium name="The Broad Institute Genomics Platform"/>
            <consortium name="The Broad Institute Genome Sequencing Center for Infectious Disease"/>
            <person name="Wu L."/>
            <person name="Ma J."/>
        </authorList>
    </citation>
    <scope>NUCLEOTIDE SEQUENCE [LARGE SCALE GENOMIC DNA]</scope>
    <source>
        <strain evidence="11">NBRC 100033</strain>
    </source>
</reference>
<dbReference type="EC" id="2.7.4.25" evidence="8"/>
<keyword evidence="4 8" id="KW-0418">Kinase</keyword>
<proteinExistence type="inferred from homology"/>
<comment type="catalytic activity">
    <reaction evidence="7 8">
        <text>CMP + ATP = CDP + ADP</text>
        <dbReference type="Rhea" id="RHEA:11600"/>
        <dbReference type="ChEBI" id="CHEBI:30616"/>
        <dbReference type="ChEBI" id="CHEBI:58069"/>
        <dbReference type="ChEBI" id="CHEBI:60377"/>
        <dbReference type="ChEBI" id="CHEBI:456216"/>
        <dbReference type="EC" id="2.7.4.25"/>
    </reaction>
</comment>
<comment type="catalytic activity">
    <reaction evidence="6 8">
        <text>dCMP + ATP = dCDP + ADP</text>
        <dbReference type="Rhea" id="RHEA:25094"/>
        <dbReference type="ChEBI" id="CHEBI:30616"/>
        <dbReference type="ChEBI" id="CHEBI:57566"/>
        <dbReference type="ChEBI" id="CHEBI:58593"/>
        <dbReference type="ChEBI" id="CHEBI:456216"/>
        <dbReference type="EC" id="2.7.4.25"/>
    </reaction>
</comment>
<dbReference type="EMBL" id="BSOR01000029">
    <property type="protein sequence ID" value="GLR64298.1"/>
    <property type="molecule type" value="Genomic_DNA"/>
</dbReference>
<feature type="binding site" evidence="8">
    <location>
        <begin position="15"/>
        <end position="23"/>
    </location>
    <ligand>
        <name>ATP</name>
        <dbReference type="ChEBI" id="CHEBI:30616"/>
    </ligand>
</feature>
<dbReference type="GO" id="GO:0016301">
    <property type="term" value="F:kinase activity"/>
    <property type="evidence" value="ECO:0007669"/>
    <property type="project" value="UniProtKB-KW"/>
</dbReference>
<keyword evidence="11" id="KW-1185">Reference proteome</keyword>
<comment type="caution">
    <text evidence="10">The sequence shown here is derived from an EMBL/GenBank/DDBJ whole genome shotgun (WGS) entry which is preliminary data.</text>
</comment>
<evidence type="ECO:0000256" key="1">
    <source>
        <dbReference type="ARBA" id="ARBA00009427"/>
    </source>
</evidence>
<dbReference type="Pfam" id="PF02224">
    <property type="entry name" value="Cytidylate_kin"/>
    <property type="match status" value="1"/>
</dbReference>
<dbReference type="HAMAP" id="MF_00238">
    <property type="entry name" value="Cytidyl_kinase_type1"/>
    <property type="match status" value="1"/>
</dbReference>
<evidence type="ECO:0000256" key="8">
    <source>
        <dbReference type="HAMAP-Rule" id="MF_00238"/>
    </source>
</evidence>
<dbReference type="SUPFAM" id="SSF52540">
    <property type="entry name" value="P-loop containing nucleoside triphosphate hydrolases"/>
    <property type="match status" value="1"/>
</dbReference>
<keyword evidence="5 8" id="KW-0067">ATP-binding</keyword>
<gene>
    <name evidence="8 10" type="primary">cmk</name>
    <name evidence="10" type="ORF">GCM10007878_17360</name>
</gene>
<dbReference type="RefSeq" id="WP_027850401.1">
    <property type="nucleotide sequence ID" value="NZ_BSOR01000029.1"/>
</dbReference>
<dbReference type="InterPro" id="IPR003136">
    <property type="entry name" value="Cytidylate_kin"/>
</dbReference>
<evidence type="ECO:0000256" key="4">
    <source>
        <dbReference type="ARBA" id="ARBA00022777"/>
    </source>
</evidence>
<dbReference type="NCBIfam" id="TIGR00017">
    <property type="entry name" value="cmk"/>
    <property type="match status" value="1"/>
</dbReference>
<keyword evidence="8" id="KW-0963">Cytoplasm</keyword>
<accession>A0ABQ5ZYC7</accession>
<dbReference type="Proteomes" id="UP001156682">
    <property type="component" value="Unassembled WGS sequence"/>
</dbReference>
<evidence type="ECO:0000313" key="11">
    <source>
        <dbReference type="Proteomes" id="UP001156682"/>
    </source>
</evidence>
<comment type="subcellular location">
    <subcellularLocation>
        <location evidence="8">Cytoplasm</location>
    </subcellularLocation>
</comment>
<organism evidence="10 11">
    <name type="scientific">Marinospirillum insulare</name>
    <dbReference type="NCBI Taxonomy" id="217169"/>
    <lineage>
        <taxon>Bacteria</taxon>
        <taxon>Pseudomonadati</taxon>
        <taxon>Pseudomonadota</taxon>
        <taxon>Gammaproteobacteria</taxon>
        <taxon>Oceanospirillales</taxon>
        <taxon>Oceanospirillaceae</taxon>
        <taxon>Marinospirillum</taxon>
    </lineage>
</organism>
<name>A0ABQ5ZYC7_9GAMM</name>
<evidence type="ECO:0000256" key="2">
    <source>
        <dbReference type="ARBA" id="ARBA00022679"/>
    </source>
</evidence>
<protein>
    <recommendedName>
        <fullName evidence="8">Cytidylate kinase</fullName>
        <shortName evidence="8">CK</shortName>
        <ecNumber evidence="8">2.7.4.25</ecNumber>
    </recommendedName>
    <alternativeName>
        <fullName evidence="8">Cytidine monophosphate kinase</fullName>
        <shortName evidence="8">CMP kinase</shortName>
    </alternativeName>
</protein>
<evidence type="ECO:0000256" key="6">
    <source>
        <dbReference type="ARBA" id="ARBA00047615"/>
    </source>
</evidence>
<sequence>MNSSTSNAPVITLDGPGGAGKGTVSMRLAQALGWHLLDSGALYRLVGLAAEHHGVALDNEQALSVLAEHLDVQFLTGKDDLVQVMLEGENVSHELRTERVGGLASQVAALNGVREALLSRQRDFADLPGLICDGRDMGTVVFPNAPLKIYLTASADERARRRLEQLRSKGVAAKLCDLKNDILERDERDMSRSTAPLKPAEDALQLDSTLLSIDQVVEQILAEAKSRGLVS</sequence>
<dbReference type="CDD" id="cd02020">
    <property type="entry name" value="CMPK"/>
    <property type="match status" value="1"/>
</dbReference>
<comment type="similarity">
    <text evidence="1 8">Belongs to the cytidylate kinase family. Type 1 subfamily.</text>
</comment>